<gene>
    <name evidence="9" type="primary">cobI</name>
    <name evidence="9" type="ORF">FHG66_10305</name>
</gene>
<dbReference type="PANTHER" id="PTHR43467">
    <property type="entry name" value="COBALT-PRECORRIN-2 C(20)-METHYLTRANSFERASE"/>
    <property type="match status" value="1"/>
</dbReference>
<keyword evidence="3" id="KW-0169">Cobalamin biosynthesis</keyword>
<comment type="pathway">
    <text evidence="1">Cofactor biosynthesis; adenosylcobalamin biosynthesis.</text>
</comment>
<dbReference type="AlphaFoldDB" id="A0A5C4MUX5"/>
<dbReference type="RefSeq" id="WP_139076671.1">
    <property type="nucleotide sequence ID" value="NZ_VDFU01000009.1"/>
</dbReference>
<dbReference type="InterPro" id="IPR006364">
    <property type="entry name" value="CobI/CbiL/CobIJ_dom"/>
</dbReference>
<dbReference type="PANTHER" id="PTHR43467:SF2">
    <property type="entry name" value="COBALT-PRECORRIN-2 C(20)-METHYLTRANSFERASE"/>
    <property type="match status" value="1"/>
</dbReference>
<keyword evidence="10" id="KW-1185">Reference proteome</keyword>
<comment type="caution">
    <text evidence="9">The sequence shown here is derived from an EMBL/GenBank/DDBJ whole genome shotgun (WGS) entry which is preliminary data.</text>
</comment>
<dbReference type="InterPro" id="IPR014776">
    <property type="entry name" value="4pyrrole_Mease_sub2"/>
</dbReference>
<keyword evidence="6" id="KW-0949">S-adenosyl-L-methionine</keyword>
<dbReference type="Proteomes" id="UP000305887">
    <property type="component" value="Unassembled WGS sequence"/>
</dbReference>
<dbReference type="CDD" id="cd11645">
    <property type="entry name" value="Precorrin_2_C20_MT"/>
    <property type="match status" value="1"/>
</dbReference>
<dbReference type="InterPro" id="IPR012382">
    <property type="entry name" value="CobI/CbiL"/>
</dbReference>
<dbReference type="Gene3D" id="3.30.950.10">
    <property type="entry name" value="Methyltransferase, Cobalt-precorrin-4 Transmethylase, Domain 2"/>
    <property type="match status" value="1"/>
</dbReference>
<dbReference type="InterPro" id="IPR014777">
    <property type="entry name" value="4pyrrole_Mease_sub1"/>
</dbReference>
<protein>
    <submittedName>
        <fullName evidence="9">Precorrin-2 C(20)-methyltransferase</fullName>
        <ecNumber evidence="9">2.1.1.130</ecNumber>
    </submittedName>
</protein>
<dbReference type="OrthoDB" id="9804789at2"/>
<evidence type="ECO:0000259" key="8">
    <source>
        <dbReference type="Pfam" id="PF00590"/>
    </source>
</evidence>
<evidence type="ECO:0000256" key="3">
    <source>
        <dbReference type="ARBA" id="ARBA00022573"/>
    </source>
</evidence>
<dbReference type="SUPFAM" id="SSF53790">
    <property type="entry name" value="Tetrapyrrole methylase"/>
    <property type="match status" value="1"/>
</dbReference>
<comment type="similarity">
    <text evidence="2 7">Belongs to the precorrin methyltransferase family.</text>
</comment>
<dbReference type="EC" id="2.1.1.130" evidence="9"/>
<evidence type="ECO:0000256" key="6">
    <source>
        <dbReference type="ARBA" id="ARBA00022691"/>
    </source>
</evidence>
<evidence type="ECO:0000256" key="7">
    <source>
        <dbReference type="PIRNR" id="PIRNR036427"/>
    </source>
</evidence>
<organism evidence="9 10">
    <name type="scientific">Rubellimicrobium rubrum</name>
    <dbReference type="NCBI Taxonomy" id="2585369"/>
    <lineage>
        <taxon>Bacteria</taxon>
        <taxon>Pseudomonadati</taxon>
        <taxon>Pseudomonadota</taxon>
        <taxon>Alphaproteobacteria</taxon>
        <taxon>Rhodobacterales</taxon>
        <taxon>Roseobacteraceae</taxon>
        <taxon>Rubellimicrobium</taxon>
    </lineage>
</organism>
<dbReference type="InterPro" id="IPR000878">
    <property type="entry name" value="4pyrrol_Mease"/>
</dbReference>
<dbReference type="NCBIfam" id="TIGR01467">
    <property type="entry name" value="cobI_cbiL"/>
    <property type="match status" value="1"/>
</dbReference>
<dbReference type="PIRSF" id="PIRSF036427">
    <property type="entry name" value="Precrrn-2_mtase"/>
    <property type="match status" value="1"/>
</dbReference>
<name>A0A5C4MUX5_9RHOB</name>
<evidence type="ECO:0000256" key="1">
    <source>
        <dbReference type="ARBA" id="ARBA00004953"/>
    </source>
</evidence>
<dbReference type="Gene3D" id="3.40.1010.10">
    <property type="entry name" value="Cobalt-precorrin-4 Transmethylase, Domain 1"/>
    <property type="match status" value="1"/>
</dbReference>
<dbReference type="UniPathway" id="UPA00148"/>
<proteinExistence type="inferred from homology"/>
<evidence type="ECO:0000256" key="5">
    <source>
        <dbReference type="ARBA" id="ARBA00022679"/>
    </source>
</evidence>
<evidence type="ECO:0000313" key="9">
    <source>
        <dbReference type="EMBL" id="TNC49917.1"/>
    </source>
</evidence>
<dbReference type="InterPro" id="IPR035996">
    <property type="entry name" value="4pyrrol_Methylase_sf"/>
</dbReference>
<feature type="domain" description="Tetrapyrrole methylase" evidence="8">
    <location>
        <begin position="4"/>
        <end position="208"/>
    </location>
</feature>
<sequence>MTGRLIGVGVGPGAPDLLTLRAARLIEDARVLAYPTLAGSPSFARSIAAAHVREGAEEIAIDIPMTPAREPAQAAYDAGAARIATRLEQGQDVVCLCEGDPMFYGSFMYLQARLAPRFATEVVPGVTSVAAAAALARLPLGAREGRIAVLPATLPDEALRAGFQAHETVALLKLGRHFPRVRALLEALGLTDRSTYVARATLAEELVLPLAQAPAEAPYFSLLLVSKDSDPWL</sequence>
<evidence type="ECO:0000313" key="10">
    <source>
        <dbReference type="Proteomes" id="UP000305887"/>
    </source>
</evidence>
<reference evidence="9 10" key="1">
    <citation type="submission" date="2019-06" db="EMBL/GenBank/DDBJ databases">
        <title>YIM 131921 draft genome.</title>
        <authorList>
            <person name="Jiang L."/>
        </authorList>
    </citation>
    <scope>NUCLEOTIDE SEQUENCE [LARGE SCALE GENOMIC DNA]</scope>
    <source>
        <strain evidence="9 10">YIM 131921</strain>
    </source>
</reference>
<dbReference type="GO" id="GO:0030788">
    <property type="term" value="F:precorrin-2 C20-methyltransferase activity"/>
    <property type="evidence" value="ECO:0007669"/>
    <property type="project" value="UniProtKB-EC"/>
</dbReference>
<dbReference type="GO" id="GO:0032259">
    <property type="term" value="P:methylation"/>
    <property type="evidence" value="ECO:0007669"/>
    <property type="project" value="UniProtKB-KW"/>
</dbReference>
<evidence type="ECO:0000256" key="4">
    <source>
        <dbReference type="ARBA" id="ARBA00022603"/>
    </source>
</evidence>
<accession>A0A5C4MUX5</accession>
<dbReference type="EMBL" id="VDFU01000009">
    <property type="protein sequence ID" value="TNC49917.1"/>
    <property type="molecule type" value="Genomic_DNA"/>
</dbReference>
<keyword evidence="4 9" id="KW-0489">Methyltransferase</keyword>
<dbReference type="GO" id="GO:0009236">
    <property type="term" value="P:cobalamin biosynthetic process"/>
    <property type="evidence" value="ECO:0007669"/>
    <property type="project" value="UniProtKB-UniRule"/>
</dbReference>
<evidence type="ECO:0000256" key="2">
    <source>
        <dbReference type="ARBA" id="ARBA00005879"/>
    </source>
</evidence>
<dbReference type="Pfam" id="PF00590">
    <property type="entry name" value="TP_methylase"/>
    <property type="match status" value="1"/>
</dbReference>
<keyword evidence="5 9" id="KW-0808">Transferase</keyword>